<gene>
    <name evidence="8" type="ORF">PT974_12172</name>
</gene>
<evidence type="ECO:0000256" key="6">
    <source>
        <dbReference type="ARBA" id="ARBA00023136"/>
    </source>
</evidence>
<accession>A0ABR0S897</accession>
<evidence type="ECO:0000256" key="4">
    <source>
        <dbReference type="ARBA" id="ARBA00022692"/>
    </source>
</evidence>
<keyword evidence="2" id="KW-0328">Glycosyltransferase</keyword>
<proteinExistence type="predicted"/>
<dbReference type="InterPro" id="IPR052427">
    <property type="entry name" value="Glycosyltrans_GT2/GT47"/>
</dbReference>
<dbReference type="Pfam" id="PF13641">
    <property type="entry name" value="Glyco_tranf_2_3"/>
    <property type="match status" value="1"/>
</dbReference>
<comment type="subcellular location">
    <subcellularLocation>
        <location evidence="1">Membrane</location>
    </subcellularLocation>
</comment>
<evidence type="ECO:0000256" key="2">
    <source>
        <dbReference type="ARBA" id="ARBA00022676"/>
    </source>
</evidence>
<evidence type="ECO:0000256" key="3">
    <source>
        <dbReference type="ARBA" id="ARBA00022679"/>
    </source>
</evidence>
<protein>
    <submittedName>
        <fullName evidence="8">Type 2 glycosyltransferase</fullName>
    </submittedName>
</protein>
<evidence type="ECO:0000313" key="9">
    <source>
        <dbReference type="Proteomes" id="UP001338125"/>
    </source>
</evidence>
<keyword evidence="4" id="KW-0812">Transmembrane</keyword>
<sequence>MSDLRRWIARLTQRTESLHKEQLDNSWSVILPHFIPVCLLLKVNYLANNVDDTAMVWLIAAFIWRYFRFFVHLYALWQRRQACHSGPRTKRRLVPDVTIVIPTIDSKSAEFAEFTECFTTCLAKCPAKIIIVTDTKSLAVKLQNHVKVIQGVDNDVVRVLHTGVANKREQMIAAIDHIKTDHTAFVDDHIFLPNGFFDVVMPLFNDPQVGLVGTRKVVRRKTPDTGSILGNYWQLYWNFLGAVYLERHNYELLATNFMDGGVFVVSGRAMVIRTEILRDKSFQKAFLTQTILGLFGPLIVGDDNFITRWVLRKGYKIKITADTVIETTLGEFPRFISQCLRWRRTTIQNAERMKLPTEIILKIAHFLGLEDVAALRQCNRELAVILWGQLAKFNIKNRYSSLIGHILLSNLDPAEVLHMLQDLKRFGADWGKTFSVSPCVLRPPSIPFYTPGAAT</sequence>
<dbReference type="SUPFAM" id="SSF53448">
    <property type="entry name" value="Nucleotide-diphospho-sugar transferases"/>
    <property type="match status" value="1"/>
</dbReference>
<keyword evidence="9" id="KW-1185">Reference proteome</keyword>
<dbReference type="EMBL" id="JAVFKD010000016">
    <property type="protein sequence ID" value="KAK5988036.1"/>
    <property type="molecule type" value="Genomic_DNA"/>
</dbReference>
<evidence type="ECO:0000256" key="7">
    <source>
        <dbReference type="ARBA" id="ARBA00023180"/>
    </source>
</evidence>
<keyword evidence="6" id="KW-0472">Membrane</keyword>
<dbReference type="Proteomes" id="UP001338125">
    <property type="component" value="Unassembled WGS sequence"/>
</dbReference>
<comment type="caution">
    <text evidence="8">The sequence shown here is derived from an EMBL/GenBank/DDBJ whole genome shotgun (WGS) entry which is preliminary data.</text>
</comment>
<evidence type="ECO:0000256" key="1">
    <source>
        <dbReference type="ARBA" id="ARBA00004370"/>
    </source>
</evidence>
<dbReference type="PANTHER" id="PTHR47844">
    <property type="entry name" value="SYNTHASE CPS1, PUTATIVE (AFU_ORTHOLOGUE AFUA_7G02500)-RELATED"/>
    <property type="match status" value="1"/>
</dbReference>
<evidence type="ECO:0000313" key="8">
    <source>
        <dbReference type="EMBL" id="KAK5988036.1"/>
    </source>
</evidence>
<evidence type="ECO:0000256" key="5">
    <source>
        <dbReference type="ARBA" id="ARBA00022989"/>
    </source>
</evidence>
<name>A0ABR0S897_9HYPO</name>
<keyword evidence="7" id="KW-0325">Glycoprotein</keyword>
<dbReference type="Gene3D" id="3.90.550.10">
    <property type="entry name" value="Spore Coat Polysaccharide Biosynthesis Protein SpsA, Chain A"/>
    <property type="match status" value="1"/>
</dbReference>
<dbReference type="InterPro" id="IPR029044">
    <property type="entry name" value="Nucleotide-diphossugar_trans"/>
</dbReference>
<keyword evidence="3" id="KW-0808">Transferase</keyword>
<organism evidence="8 9">
    <name type="scientific">Cladobotryum mycophilum</name>
    <dbReference type="NCBI Taxonomy" id="491253"/>
    <lineage>
        <taxon>Eukaryota</taxon>
        <taxon>Fungi</taxon>
        <taxon>Dikarya</taxon>
        <taxon>Ascomycota</taxon>
        <taxon>Pezizomycotina</taxon>
        <taxon>Sordariomycetes</taxon>
        <taxon>Hypocreomycetidae</taxon>
        <taxon>Hypocreales</taxon>
        <taxon>Hypocreaceae</taxon>
        <taxon>Cladobotryum</taxon>
    </lineage>
</organism>
<dbReference type="CDD" id="cd09917">
    <property type="entry name" value="F-box_SF"/>
    <property type="match status" value="1"/>
</dbReference>
<keyword evidence="5" id="KW-1133">Transmembrane helix</keyword>
<dbReference type="PANTHER" id="PTHR47844:SF1">
    <property type="entry name" value="EXOSTOSIN-LIKE 2"/>
    <property type="match status" value="1"/>
</dbReference>
<reference evidence="8 9" key="1">
    <citation type="submission" date="2024-01" db="EMBL/GenBank/DDBJ databases">
        <title>Complete genome of Cladobotryum mycophilum ATHUM6906.</title>
        <authorList>
            <person name="Christinaki A.C."/>
            <person name="Myridakis A.I."/>
            <person name="Kouvelis V.N."/>
        </authorList>
    </citation>
    <scope>NUCLEOTIDE SEQUENCE [LARGE SCALE GENOMIC DNA]</scope>
    <source>
        <strain evidence="8 9">ATHUM6906</strain>
    </source>
</reference>